<reference evidence="3" key="1">
    <citation type="journal article" date="2018" name="DNA Res.">
        <title>Multiple hybrid de novo genome assembly of finger millet, an orphan allotetraploid crop.</title>
        <authorList>
            <person name="Hatakeyama M."/>
            <person name="Aluri S."/>
            <person name="Balachadran M.T."/>
            <person name="Sivarajan S.R."/>
            <person name="Patrignani A."/>
            <person name="Gruter S."/>
            <person name="Poveda L."/>
            <person name="Shimizu-Inatsugi R."/>
            <person name="Baeten J."/>
            <person name="Francoijs K.J."/>
            <person name="Nataraja K.N."/>
            <person name="Reddy Y.A.N."/>
            <person name="Phadnis S."/>
            <person name="Ravikumar R.L."/>
            <person name="Schlapbach R."/>
            <person name="Sreeman S.M."/>
            <person name="Shimizu K.K."/>
        </authorList>
    </citation>
    <scope>NUCLEOTIDE SEQUENCE</scope>
</reference>
<protein>
    <submittedName>
        <fullName evidence="3">Uncharacterized protein</fullName>
    </submittedName>
</protein>
<reference evidence="3" key="2">
    <citation type="submission" date="2021-12" db="EMBL/GenBank/DDBJ databases">
        <title>Resequencing data analysis of finger millet.</title>
        <authorList>
            <person name="Hatakeyama M."/>
            <person name="Aluri S."/>
            <person name="Balachadran M.T."/>
            <person name="Sivarajan S.R."/>
            <person name="Poveda L."/>
            <person name="Shimizu-Inatsugi R."/>
            <person name="Schlapbach R."/>
            <person name="Sreeman S.M."/>
            <person name="Shimizu K.K."/>
        </authorList>
    </citation>
    <scope>NUCLEOTIDE SEQUENCE</scope>
</reference>
<evidence type="ECO:0000313" key="3">
    <source>
        <dbReference type="EMBL" id="GJN23211.1"/>
    </source>
</evidence>
<keyword evidence="4" id="KW-1185">Reference proteome</keyword>
<comment type="caution">
    <text evidence="3">The sequence shown here is derived from an EMBL/GenBank/DDBJ whole genome shotgun (WGS) entry which is preliminary data.</text>
</comment>
<evidence type="ECO:0000256" key="2">
    <source>
        <dbReference type="SAM" id="Phobius"/>
    </source>
</evidence>
<sequence length="104" mass="11690">MAAPTPDRAALTVGPGMDMPIMHNSDRYELVRDISCGNFGVALPNAFFCFFYTIFNIFFLIDPDGSQNHKERSLSLSWSASDISNSSRRASELVAPIREERSWK</sequence>
<name>A0AAV5EL06_ELECO</name>
<dbReference type="EMBL" id="BQKI01000076">
    <property type="protein sequence ID" value="GJN23211.1"/>
    <property type="molecule type" value="Genomic_DNA"/>
</dbReference>
<gene>
    <name evidence="3" type="primary">gb10839</name>
    <name evidence="3" type="ORF">PR202_gb10839</name>
</gene>
<accession>A0AAV5EL06</accession>
<evidence type="ECO:0000256" key="1">
    <source>
        <dbReference type="SAM" id="MobiDB-lite"/>
    </source>
</evidence>
<feature type="region of interest" description="Disordered" evidence="1">
    <location>
        <begin position="77"/>
        <end position="104"/>
    </location>
</feature>
<organism evidence="3 4">
    <name type="scientific">Eleusine coracana subsp. coracana</name>
    <dbReference type="NCBI Taxonomy" id="191504"/>
    <lineage>
        <taxon>Eukaryota</taxon>
        <taxon>Viridiplantae</taxon>
        <taxon>Streptophyta</taxon>
        <taxon>Embryophyta</taxon>
        <taxon>Tracheophyta</taxon>
        <taxon>Spermatophyta</taxon>
        <taxon>Magnoliopsida</taxon>
        <taxon>Liliopsida</taxon>
        <taxon>Poales</taxon>
        <taxon>Poaceae</taxon>
        <taxon>PACMAD clade</taxon>
        <taxon>Chloridoideae</taxon>
        <taxon>Cynodonteae</taxon>
        <taxon>Eleusininae</taxon>
        <taxon>Eleusine</taxon>
    </lineage>
</organism>
<keyword evidence="2" id="KW-1133">Transmembrane helix</keyword>
<proteinExistence type="predicted"/>
<dbReference type="AlphaFoldDB" id="A0AAV5EL06"/>
<feature type="transmembrane region" description="Helical" evidence="2">
    <location>
        <begin position="39"/>
        <end position="61"/>
    </location>
</feature>
<evidence type="ECO:0000313" key="4">
    <source>
        <dbReference type="Proteomes" id="UP001054889"/>
    </source>
</evidence>
<dbReference type="Proteomes" id="UP001054889">
    <property type="component" value="Unassembled WGS sequence"/>
</dbReference>
<feature type="compositionally biased region" description="Low complexity" evidence="1">
    <location>
        <begin position="77"/>
        <end position="88"/>
    </location>
</feature>
<keyword evidence="2" id="KW-0472">Membrane</keyword>
<keyword evidence="2" id="KW-0812">Transmembrane</keyword>